<protein>
    <submittedName>
        <fullName evidence="4">CYTH and CHAD domain-containing protein</fullName>
    </submittedName>
</protein>
<dbReference type="PROSITE" id="PS51707">
    <property type="entry name" value="CYTH"/>
    <property type="match status" value="1"/>
</dbReference>
<dbReference type="InterPro" id="IPR007899">
    <property type="entry name" value="CHAD_dom"/>
</dbReference>
<evidence type="ECO:0000259" key="2">
    <source>
        <dbReference type="PROSITE" id="PS51707"/>
    </source>
</evidence>
<keyword evidence="5" id="KW-1185">Reference proteome</keyword>
<dbReference type="SMART" id="SM00880">
    <property type="entry name" value="CHAD"/>
    <property type="match status" value="1"/>
</dbReference>
<dbReference type="SMART" id="SM01118">
    <property type="entry name" value="CYTH"/>
    <property type="match status" value="1"/>
</dbReference>
<proteinExistence type="predicted"/>
<gene>
    <name evidence="4" type="ORF">GCM10009737_12950</name>
</gene>
<dbReference type="Pfam" id="PF05235">
    <property type="entry name" value="CHAD"/>
    <property type="match status" value="1"/>
</dbReference>
<reference evidence="5" key="1">
    <citation type="journal article" date="2019" name="Int. J. Syst. Evol. Microbiol.">
        <title>The Global Catalogue of Microorganisms (GCM) 10K type strain sequencing project: providing services to taxonomists for standard genome sequencing and annotation.</title>
        <authorList>
            <consortium name="The Broad Institute Genomics Platform"/>
            <consortium name="The Broad Institute Genome Sequencing Center for Infectious Disease"/>
            <person name="Wu L."/>
            <person name="Ma J."/>
        </authorList>
    </citation>
    <scope>NUCLEOTIDE SEQUENCE [LARGE SCALE GENOMIC DNA]</scope>
    <source>
        <strain evidence="5">JCM 14046</strain>
    </source>
</reference>
<evidence type="ECO:0000259" key="3">
    <source>
        <dbReference type="PROSITE" id="PS51708"/>
    </source>
</evidence>
<feature type="domain" description="CHAD" evidence="3">
    <location>
        <begin position="211"/>
        <end position="490"/>
    </location>
</feature>
<sequence>MSSHHEVERTYTPVDPTEEVELPDLVGVGEVTARGHAETVELEAVYVDTVDLRLTRAGISLRRRTGGADEGWHLKVPAGSGRDELHRPLGRPSSPPPKPLRDAVLAWTAGQDLEPVATIHTRRTAYDLVAADGRVLAEVAEDETRSVRDGTVLEWREVEVELVDGDEELLDLVEERLRDAGLRPAAVGRKIERALADVLPEVERPRKVRRAKPASRVLHARLVDQLEELRRCESEVRRSVPDAVHRTRVAARRLRSALRSHGALLEGDVAERLQHDLQRLVRTLGPERDTEVAGQRLAELLDTVEADLVVGPVRRRVRTELAARMREHRAATRAELASPAHLALLTDLDRLVADPPWAPAAGRRADAVLPRQLAKDAKRLAARLGAAEDEESLHRARSAAKRLRYAAETLEPAFGSDAARVARTAKELQQPLGVLQDTRLTRALLLEVAAAATAAGESSFTYGRLHAAEELAAAIAREEAEARWRRASKRRKGRALRLG</sequence>
<evidence type="ECO:0000313" key="5">
    <source>
        <dbReference type="Proteomes" id="UP001501612"/>
    </source>
</evidence>
<dbReference type="Gene3D" id="1.40.20.10">
    <property type="entry name" value="CHAD domain"/>
    <property type="match status" value="1"/>
</dbReference>
<dbReference type="InterPro" id="IPR033469">
    <property type="entry name" value="CYTH-like_dom_sf"/>
</dbReference>
<dbReference type="Gene3D" id="2.40.320.10">
    <property type="entry name" value="Hypothetical Protein Pfu-838710-001"/>
    <property type="match status" value="1"/>
</dbReference>
<dbReference type="SUPFAM" id="SSF55154">
    <property type="entry name" value="CYTH-like phosphatases"/>
    <property type="match status" value="1"/>
</dbReference>
<dbReference type="PANTHER" id="PTHR39339">
    <property type="entry name" value="SLR1444 PROTEIN"/>
    <property type="match status" value="1"/>
</dbReference>
<name>A0ABP5AFV5_9ACTN</name>
<dbReference type="InterPro" id="IPR038186">
    <property type="entry name" value="CHAD_dom_sf"/>
</dbReference>
<evidence type="ECO:0000313" key="4">
    <source>
        <dbReference type="EMBL" id="GAA1912925.1"/>
    </source>
</evidence>
<dbReference type="Pfam" id="PF01928">
    <property type="entry name" value="CYTH"/>
    <property type="match status" value="1"/>
</dbReference>
<dbReference type="RefSeq" id="WP_344005336.1">
    <property type="nucleotide sequence ID" value="NZ_BAAAMY010000003.1"/>
</dbReference>
<feature type="domain" description="CYTH" evidence="2">
    <location>
        <begin position="4"/>
        <end position="201"/>
    </location>
</feature>
<dbReference type="PANTHER" id="PTHR39339:SF1">
    <property type="entry name" value="CHAD DOMAIN-CONTAINING PROTEIN"/>
    <property type="match status" value="1"/>
</dbReference>
<dbReference type="Proteomes" id="UP001501612">
    <property type="component" value="Unassembled WGS sequence"/>
</dbReference>
<dbReference type="CDD" id="cd07374">
    <property type="entry name" value="CYTH-like_Pase"/>
    <property type="match status" value="1"/>
</dbReference>
<feature type="region of interest" description="Disordered" evidence="1">
    <location>
        <begin position="72"/>
        <end position="99"/>
    </location>
</feature>
<dbReference type="EMBL" id="BAAAMY010000003">
    <property type="protein sequence ID" value="GAA1912925.1"/>
    <property type="molecule type" value="Genomic_DNA"/>
</dbReference>
<evidence type="ECO:0000256" key="1">
    <source>
        <dbReference type="SAM" id="MobiDB-lite"/>
    </source>
</evidence>
<accession>A0ABP5AFV5</accession>
<dbReference type="InterPro" id="IPR023577">
    <property type="entry name" value="CYTH_domain"/>
</dbReference>
<dbReference type="PROSITE" id="PS51708">
    <property type="entry name" value="CHAD"/>
    <property type="match status" value="1"/>
</dbReference>
<organism evidence="4 5">
    <name type="scientific">Nocardioides lentus</name>
    <dbReference type="NCBI Taxonomy" id="338077"/>
    <lineage>
        <taxon>Bacteria</taxon>
        <taxon>Bacillati</taxon>
        <taxon>Actinomycetota</taxon>
        <taxon>Actinomycetes</taxon>
        <taxon>Propionibacteriales</taxon>
        <taxon>Nocardioidaceae</taxon>
        <taxon>Nocardioides</taxon>
    </lineage>
</organism>
<comment type="caution">
    <text evidence="4">The sequence shown here is derived from an EMBL/GenBank/DDBJ whole genome shotgun (WGS) entry which is preliminary data.</text>
</comment>